<dbReference type="Gene3D" id="3.40.50.300">
    <property type="entry name" value="P-loop containing nucleotide triphosphate hydrolases"/>
    <property type="match status" value="1"/>
</dbReference>
<protein>
    <recommendedName>
        <fullName evidence="5 6">Dephospho-CoA kinase</fullName>
        <ecNumber evidence="5 6">2.7.1.24</ecNumber>
    </recommendedName>
    <alternativeName>
        <fullName evidence="5">Dephosphocoenzyme A kinase</fullName>
    </alternativeName>
</protein>
<feature type="binding site" evidence="5">
    <location>
        <begin position="11"/>
        <end position="16"/>
    </location>
    <ligand>
        <name>ATP</name>
        <dbReference type="ChEBI" id="CHEBI:30616"/>
    </ligand>
</feature>
<evidence type="ECO:0000256" key="6">
    <source>
        <dbReference type="NCBIfam" id="TIGR00152"/>
    </source>
</evidence>
<sequence length="195" mass="22156">MRIVGLTGGIGSGKSTIARMFRELGIPVYDSDEEAKKLMVDSPKVKSAIMDLLGAESYVDGKLNRYYVASKVFVDPDLLLSLNEIVHPAVREHFNLWVKNQESPYVIQETALIYENGVQEQYDAVILVVAPKEIRLKRVMDRDNVDSKKVQDRMDNQMDDSLKKDLAQHVITNLDLESTRRQVSDLHRVLVKAKN</sequence>
<evidence type="ECO:0000256" key="4">
    <source>
        <dbReference type="ARBA" id="ARBA00022993"/>
    </source>
</evidence>
<comment type="caution">
    <text evidence="7">The sequence shown here is derived from an EMBL/GenBank/DDBJ whole genome shotgun (WGS) entry which is preliminary data.</text>
</comment>
<evidence type="ECO:0000256" key="1">
    <source>
        <dbReference type="ARBA" id="ARBA00009018"/>
    </source>
</evidence>
<organism evidence="7 8">
    <name type="scientific">Flagellimonas spongiicola</name>
    <dbReference type="NCBI Taxonomy" id="2942208"/>
    <lineage>
        <taxon>Bacteria</taxon>
        <taxon>Pseudomonadati</taxon>
        <taxon>Bacteroidota</taxon>
        <taxon>Flavobacteriia</taxon>
        <taxon>Flavobacteriales</taxon>
        <taxon>Flavobacteriaceae</taxon>
        <taxon>Flagellimonas</taxon>
    </lineage>
</organism>
<dbReference type="Proteomes" id="UP001203607">
    <property type="component" value="Unassembled WGS sequence"/>
</dbReference>
<keyword evidence="2 5" id="KW-0547">Nucleotide-binding</keyword>
<accession>A0ABT0PPE3</accession>
<reference evidence="7 8" key="1">
    <citation type="submission" date="2022-05" db="EMBL/GenBank/DDBJ databases">
        <authorList>
            <person name="Park J.-S."/>
        </authorList>
    </citation>
    <scope>NUCLEOTIDE SEQUENCE [LARGE SCALE GENOMIC DNA]</scope>
    <source>
        <strain evidence="7 8">2012CJ35-5</strain>
    </source>
</reference>
<dbReference type="Pfam" id="PF01121">
    <property type="entry name" value="CoaE"/>
    <property type="match status" value="1"/>
</dbReference>
<keyword evidence="5" id="KW-0963">Cytoplasm</keyword>
<comment type="pathway">
    <text evidence="5">Cofactor biosynthesis; coenzyme A biosynthesis; CoA from (R)-pantothenate: step 5/5.</text>
</comment>
<dbReference type="SUPFAM" id="SSF52540">
    <property type="entry name" value="P-loop containing nucleoside triphosphate hydrolases"/>
    <property type="match status" value="1"/>
</dbReference>
<keyword evidence="8" id="KW-1185">Reference proteome</keyword>
<comment type="subcellular location">
    <subcellularLocation>
        <location evidence="5">Cytoplasm</location>
    </subcellularLocation>
</comment>
<keyword evidence="5 7" id="KW-0418">Kinase</keyword>
<dbReference type="HAMAP" id="MF_00376">
    <property type="entry name" value="Dephospho_CoA_kinase"/>
    <property type="match status" value="1"/>
</dbReference>
<comment type="function">
    <text evidence="5">Catalyzes the phosphorylation of the 3'-hydroxyl group of dephosphocoenzyme A to form coenzyme A.</text>
</comment>
<dbReference type="InterPro" id="IPR001977">
    <property type="entry name" value="Depp_CoAkinase"/>
</dbReference>
<dbReference type="NCBIfam" id="TIGR00152">
    <property type="entry name" value="dephospho-CoA kinase"/>
    <property type="match status" value="1"/>
</dbReference>
<keyword evidence="4 5" id="KW-0173">Coenzyme A biosynthesis</keyword>
<dbReference type="GO" id="GO:0004140">
    <property type="term" value="F:dephospho-CoA kinase activity"/>
    <property type="evidence" value="ECO:0007669"/>
    <property type="project" value="UniProtKB-EC"/>
</dbReference>
<comment type="catalytic activity">
    <reaction evidence="5">
        <text>3'-dephospho-CoA + ATP = ADP + CoA + H(+)</text>
        <dbReference type="Rhea" id="RHEA:18245"/>
        <dbReference type="ChEBI" id="CHEBI:15378"/>
        <dbReference type="ChEBI" id="CHEBI:30616"/>
        <dbReference type="ChEBI" id="CHEBI:57287"/>
        <dbReference type="ChEBI" id="CHEBI:57328"/>
        <dbReference type="ChEBI" id="CHEBI:456216"/>
        <dbReference type="EC" id="2.7.1.24"/>
    </reaction>
</comment>
<evidence type="ECO:0000256" key="3">
    <source>
        <dbReference type="ARBA" id="ARBA00022840"/>
    </source>
</evidence>
<comment type="similarity">
    <text evidence="1 5">Belongs to the CoaE family.</text>
</comment>
<evidence type="ECO:0000313" key="7">
    <source>
        <dbReference type="EMBL" id="MCL6273096.1"/>
    </source>
</evidence>
<evidence type="ECO:0000256" key="5">
    <source>
        <dbReference type="HAMAP-Rule" id="MF_00376"/>
    </source>
</evidence>
<gene>
    <name evidence="5 7" type="primary">coaE</name>
    <name evidence="7" type="ORF">M3P19_03695</name>
</gene>
<dbReference type="PROSITE" id="PS51219">
    <property type="entry name" value="DPCK"/>
    <property type="match status" value="1"/>
</dbReference>
<dbReference type="EMBL" id="JAMFMA010000001">
    <property type="protein sequence ID" value="MCL6273096.1"/>
    <property type="molecule type" value="Genomic_DNA"/>
</dbReference>
<name>A0ABT0PPE3_9FLAO</name>
<dbReference type="InterPro" id="IPR027417">
    <property type="entry name" value="P-loop_NTPase"/>
</dbReference>
<dbReference type="RefSeq" id="WP_249656270.1">
    <property type="nucleotide sequence ID" value="NZ_JAMFMA010000001.1"/>
</dbReference>
<keyword evidence="3 5" id="KW-0067">ATP-binding</keyword>
<keyword evidence="5 7" id="KW-0808">Transferase</keyword>
<dbReference type="PANTHER" id="PTHR10695:SF46">
    <property type="entry name" value="BIFUNCTIONAL COENZYME A SYNTHASE-RELATED"/>
    <property type="match status" value="1"/>
</dbReference>
<evidence type="ECO:0000313" key="8">
    <source>
        <dbReference type="Proteomes" id="UP001203607"/>
    </source>
</evidence>
<dbReference type="CDD" id="cd02022">
    <property type="entry name" value="DPCK"/>
    <property type="match status" value="1"/>
</dbReference>
<dbReference type="PANTHER" id="PTHR10695">
    <property type="entry name" value="DEPHOSPHO-COA KINASE-RELATED"/>
    <property type="match status" value="1"/>
</dbReference>
<proteinExistence type="inferred from homology"/>
<dbReference type="EC" id="2.7.1.24" evidence="5 6"/>
<evidence type="ECO:0000256" key="2">
    <source>
        <dbReference type="ARBA" id="ARBA00022741"/>
    </source>
</evidence>